<feature type="compositionally biased region" description="Polar residues" evidence="1">
    <location>
        <begin position="95"/>
        <end position="109"/>
    </location>
</feature>
<dbReference type="Gene3D" id="3.10.20.90">
    <property type="entry name" value="Phosphatidylinositol 3-kinase Catalytic Subunit, Chain A, domain 1"/>
    <property type="match status" value="1"/>
</dbReference>
<gene>
    <name evidence="3" type="ORF">PINE0816_LOCUS23790</name>
</gene>
<reference evidence="3" key="1">
    <citation type="submission" date="2021-01" db="EMBL/GenBank/DDBJ databases">
        <authorList>
            <person name="Corre E."/>
            <person name="Pelletier E."/>
            <person name="Niang G."/>
            <person name="Scheremetjew M."/>
            <person name="Finn R."/>
            <person name="Kale V."/>
            <person name="Holt S."/>
            <person name="Cochrane G."/>
            <person name="Meng A."/>
            <person name="Brown T."/>
            <person name="Cohen L."/>
        </authorList>
    </citation>
    <scope>NUCLEOTIDE SEQUENCE</scope>
    <source>
        <strain evidence="3">CCAP1064/1</strain>
    </source>
</reference>
<evidence type="ECO:0000259" key="2">
    <source>
        <dbReference type="Pfam" id="PF13881"/>
    </source>
</evidence>
<dbReference type="AlphaFoldDB" id="A0A7S0CM77"/>
<organism evidence="3">
    <name type="scientific">Proboscia inermis</name>
    <dbReference type="NCBI Taxonomy" id="420281"/>
    <lineage>
        <taxon>Eukaryota</taxon>
        <taxon>Sar</taxon>
        <taxon>Stramenopiles</taxon>
        <taxon>Ochrophyta</taxon>
        <taxon>Bacillariophyta</taxon>
        <taxon>Coscinodiscophyceae</taxon>
        <taxon>Rhizosoleniophycidae</taxon>
        <taxon>Rhizosoleniales</taxon>
        <taxon>Rhizosoleniaceae</taxon>
        <taxon>Proboscia</taxon>
    </lineage>
</organism>
<sequence>MDNSNQEDDKDKEDVIGDEQTSESGVPATIMNDKTESENNVDPVSMSGHAAVVAASAPSSQQEISNGAANSTSIAPITTSQSESTRQNALPPAASPSTNRIKKSGQSQIPFVDDPNKITLKFVFANRDGLHVIIDVQPDDTVGEAKGALLSMWPDEIKACSGGDHIRLICMGKGILMPDSRTMRDCAVPVFKTHATPINVSVKPENVVGGSKGYDNKKSFSPTGSSSDNRRQNRRGQGTGSGGQNGDTVDQCCACVIS</sequence>
<dbReference type="InterPro" id="IPR039540">
    <property type="entry name" value="UBL3-like_ubiquitin_dom"/>
</dbReference>
<feature type="compositionally biased region" description="Polar residues" evidence="1">
    <location>
        <begin position="61"/>
        <end position="88"/>
    </location>
</feature>
<dbReference type="EMBL" id="HBEL01052023">
    <property type="protein sequence ID" value="CAD8427624.1"/>
    <property type="molecule type" value="Transcribed_RNA"/>
</dbReference>
<evidence type="ECO:0000313" key="3">
    <source>
        <dbReference type="EMBL" id="CAD8427624.1"/>
    </source>
</evidence>
<feature type="domain" description="UBL3-like ubiquitin" evidence="2">
    <location>
        <begin position="117"/>
        <end position="202"/>
    </location>
</feature>
<feature type="region of interest" description="Disordered" evidence="1">
    <location>
        <begin position="204"/>
        <end position="246"/>
    </location>
</feature>
<feature type="region of interest" description="Disordered" evidence="1">
    <location>
        <begin position="1"/>
        <end position="109"/>
    </location>
</feature>
<dbReference type="SUPFAM" id="SSF54236">
    <property type="entry name" value="Ubiquitin-like"/>
    <property type="match status" value="1"/>
</dbReference>
<name>A0A7S0CM77_9STRA</name>
<dbReference type="InterPro" id="IPR029071">
    <property type="entry name" value="Ubiquitin-like_domsf"/>
</dbReference>
<proteinExistence type="predicted"/>
<dbReference type="Pfam" id="PF13881">
    <property type="entry name" value="Rad60-SLD_2"/>
    <property type="match status" value="1"/>
</dbReference>
<accession>A0A7S0CM77</accession>
<protein>
    <recommendedName>
        <fullName evidence="2">UBL3-like ubiquitin domain-containing protein</fullName>
    </recommendedName>
</protein>
<evidence type="ECO:0000256" key="1">
    <source>
        <dbReference type="SAM" id="MobiDB-lite"/>
    </source>
</evidence>
<feature type="compositionally biased region" description="Low complexity" evidence="1">
    <location>
        <begin position="44"/>
        <end position="60"/>
    </location>
</feature>